<proteinExistence type="predicted"/>
<reference evidence="2 3" key="1">
    <citation type="submission" date="2024-08" db="EMBL/GenBank/DDBJ databases">
        <authorList>
            <person name="Cucini C."/>
            <person name="Frati F."/>
        </authorList>
    </citation>
    <scope>NUCLEOTIDE SEQUENCE [LARGE SCALE GENOMIC DNA]</scope>
</reference>
<evidence type="ECO:0000256" key="1">
    <source>
        <dbReference type="SAM" id="MobiDB-lite"/>
    </source>
</evidence>
<protein>
    <submittedName>
        <fullName evidence="2">Uncharacterized protein</fullName>
    </submittedName>
</protein>
<dbReference type="Proteomes" id="UP001642540">
    <property type="component" value="Unassembled WGS sequence"/>
</dbReference>
<gene>
    <name evidence="2" type="ORF">ODALV1_LOCUS12389</name>
</gene>
<keyword evidence="3" id="KW-1185">Reference proteome</keyword>
<evidence type="ECO:0000313" key="3">
    <source>
        <dbReference type="Proteomes" id="UP001642540"/>
    </source>
</evidence>
<dbReference type="EMBL" id="CAXLJM020000038">
    <property type="protein sequence ID" value="CAL8106542.1"/>
    <property type="molecule type" value="Genomic_DNA"/>
</dbReference>
<sequence>MSGGQDFSEDITNGGFASDEVELHHNEGDEDMVMGADGDLSAMNQDDSMQGASGSEIAGANGDGHGDEGKEGNQEGMEHSLDHHGAGGNADQFLGAQLLGT</sequence>
<feature type="compositionally biased region" description="Polar residues" evidence="1">
    <location>
        <begin position="42"/>
        <end position="53"/>
    </location>
</feature>
<accession>A0ABP1QPL6</accession>
<organism evidence="2 3">
    <name type="scientific">Orchesella dallaii</name>
    <dbReference type="NCBI Taxonomy" id="48710"/>
    <lineage>
        <taxon>Eukaryota</taxon>
        <taxon>Metazoa</taxon>
        <taxon>Ecdysozoa</taxon>
        <taxon>Arthropoda</taxon>
        <taxon>Hexapoda</taxon>
        <taxon>Collembola</taxon>
        <taxon>Entomobryomorpha</taxon>
        <taxon>Entomobryoidea</taxon>
        <taxon>Orchesellidae</taxon>
        <taxon>Orchesellinae</taxon>
        <taxon>Orchesella</taxon>
    </lineage>
</organism>
<comment type="caution">
    <text evidence="2">The sequence shown here is derived from an EMBL/GenBank/DDBJ whole genome shotgun (WGS) entry which is preliminary data.</text>
</comment>
<feature type="compositionally biased region" description="Basic and acidic residues" evidence="1">
    <location>
        <begin position="64"/>
        <end position="85"/>
    </location>
</feature>
<feature type="region of interest" description="Disordered" evidence="1">
    <location>
        <begin position="1"/>
        <end position="101"/>
    </location>
</feature>
<name>A0ABP1QPL6_9HEXA</name>
<evidence type="ECO:0000313" key="2">
    <source>
        <dbReference type="EMBL" id="CAL8106542.1"/>
    </source>
</evidence>